<keyword evidence="4" id="KW-1185">Reference proteome</keyword>
<proteinExistence type="predicted"/>
<feature type="domain" description="PhoD-like phosphatase metallophosphatase" evidence="2">
    <location>
        <begin position="375"/>
        <end position="678"/>
    </location>
</feature>
<feature type="region of interest" description="Disordered" evidence="1">
    <location>
        <begin position="34"/>
        <end position="57"/>
    </location>
</feature>
<name>A0ABV7FS14_9ALTE</name>
<dbReference type="InterPro" id="IPR018946">
    <property type="entry name" value="PhoD-like_MPP"/>
</dbReference>
<reference evidence="4" key="1">
    <citation type="journal article" date="2019" name="Int. J. Syst. Evol. Microbiol.">
        <title>The Global Catalogue of Microorganisms (GCM) 10K type strain sequencing project: providing services to taxonomists for standard genome sequencing and annotation.</title>
        <authorList>
            <consortium name="The Broad Institute Genomics Platform"/>
            <consortium name="The Broad Institute Genome Sequencing Center for Infectious Disease"/>
            <person name="Wu L."/>
            <person name="Ma J."/>
        </authorList>
    </citation>
    <scope>NUCLEOTIDE SEQUENCE [LARGE SCALE GENOMIC DNA]</scope>
    <source>
        <strain evidence="4">KCTC 52473</strain>
    </source>
</reference>
<dbReference type="PROSITE" id="PS51257">
    <property type="entry name" value="PROKAR_LIPOPROTEIN"/>
    <property type="match status" value="1"/>
</dbReference>
<evidence type="ECO:0000256" key="1">
    <source>
        <dbReference type="SAM" id="MobiDB-lite"/>
    </source>
</evidence>
<dbReference type="Gene3D" id="3.60.21.70">
    <property type="entry name" value="PhoD-like phosphatase"/>
    <property type="match status" value="1"/>
</dbReference>
<dbReference type="InterPro" id="IPR038607">
    <property type="entry name" value="PhoD-like_sf"/>
</dbReference>
<evidence type="ECO:0000313" key="3">
    <source>
        <dbReference type="EMBL" id="MFC3121627.1"/>
    </source>
</evidence>
<dbReference type="PANTHER" id="PTHR43606">
    <property type="entry name" value="PHOSPHATASE, PUTATIVE (AFU_ORTHOLOGUE AFUA_6G08710)-RELATED"/>
    <property type="match status" value="1"/>
</dbReference>
<dbReference type="InterPro" id="IPR029052">
    <property type="entry name" value="Metallo-depent_PP-like"/>
</dbReference>
<evidence type="ECO:0000313" key="4">
    <source>
        <dbReference type="Proteomes" id="UP001595478"/>
    </source>
</evidence>
<gene>
    <name evidence="3" type="ORF">ACFOHL_08325</name>
</gene>
<dbReference type="Pfam" id="PF09423">
    <property type="entry name" value="PhoD"/>
    <property type="match status" value="1"/>
</dbReference>
<dbReference type="PANTHER" id="PTHR43606:SF2">
    <property type="entry name" value="ALKALINE PHOSPHATASE FAMILY PROTEIN (AFU_ORTHOLOGUE AFUA_5G03860)"/>
    <property type="match status" value="1"/>
</dbReference>
<dbReference type="InterPro" id="IPR052900">
    <property type="entry name" value="Phospholipid_Metab_Enz"/>
</dbReference>
<protein>
    <submittedName>
        <fullName evidence="3">Alkaline phosphatase D family protein</fullName>
    </submittedName>
</protein>
<accession>A0ABV7FS14</accession>
<dbReference type="SUPFAM" id="SSF56300">
    <property type="entry name" value="Metallo-dependent phosphatases"/>
    <property type="match status" value="1"/>
</dbReference>
<dbReference type="RefSeq" id="WP_376919763.1">
    <property type="nucleotide sequence ID" value="NZ_JBHRSW010000014.1"/>
</dbReference>
<sequence length="792" mass="88654">MKKNVSRRDALKFVAAGVVSTGVVGCTKQSISTELTQQHSEHDFSSTPLPTKDKWHKTPDRTWLGGEYWANPMEDWQVKNGAAECSSIGGNRSIHSLTHQLKDVSKPFQMSVNIKRLTANKRDGGAGFRLGVKSELNEYRSNCFVQQGYDAGILGDRLILGAKETLLSSNLYNQTLSLELDATPQLGASLIILRAKVGEKVIAELSHLAAKEELIGNVALVSNFAIASVTHQNPPANLQGNRYRFSDWEIAGEAFEYKADRTFGTLLWTMYSLSDSRSSEGFVMKLSAYTGPIGKLDNQYVELQILKGKQWISIAKEKLNTDGWVATFRIPNWNEKQNHRYRAVYVQKYTDNTEEAHYWEGNIKANPSNRPLKMAALTCQNDYGYPYQPVADNVRKLDPDLVFFSGDQLYEQHGGFGIIREPANLAILNYLRKFYQFAWAFREVMRNCPTICLPDDHDVLQGNLWGEGGAPMQNIEKDLSASVLSGYIEPVRVVNTVHRTSTAHHPDPFDPSPTNGISAYYSDMVYGDVGFAILADRQWKSGPDRINVEVGVTGEGEDPLLIRPEYDPEGLELLGKRQEAFLTQWSKDWRGHTLKAVLSQTVFAGISTHQPRPDRYLKYDFDSSGWPASARNRAIDCMRPSMALHICGDTHLGTLSQYGVSKQRDSNWAFCTPAIAAGWPRWWLPDEVGLPHTNRPSHGIEQTGEYLDSFGNKIYVYAVGNPEVGKSGNRYVKAHEKGSGFGFITFDTSALTYTLSAYKFLVDVSDGRASNQFEGWPVTIHQKENRGENILS</sequence>
<dbReference type="EMBL" id="JBHRSW010000014">
    <property type="protein sequence ID" value="MFC3121627.1"/>
    <property type="molecule type" value="Genomic_DNA"/>
</dbReference>
<comment type="caution">
    <text evidence="3">The sequence shown here is derived from an EMBL/GenBank/DDBJ whole genome shotgun (WGS) entry which is preliminary data.</text>
</comment>
<organism evidence="3 4">
    <name type="scientific">Agaribacter flavus</name>
    <dbReference type="NCBI Taxonomy" id="1902781"/>
    <lineage>
        <taxon>Bacteria</taxon>
        <taxon>Pseudomonadati</taxon>
        <taxon>Pseudomonadota</taxon>
        <taxon>Gammaproteobacteria</taxon>
        <taxon>Alteromonadales</taxon>
        <taxon>Alteromonadaceae</taxon>
        <taxon>Agaribacter</taxon>
    </lineage>
</organism>
<dbReference type="Proteomes" id="UP001595478">
    <property type="component" value="Unassembled WGS sequence"/>
</dbReference>
<evidence type="ECO:0000259" key="2">
    <source>
        <dbReference type="Pfam" id="PF09423"/>
    </source>
</evidence>